<dbReference type="Pfam" id="PF04326">
    <property type="entry name" value="SLFN_AlbA_2"/>
    <property type="match status" value="1"/>
</dbReference>
<keyword evidence="2" id="KW-0378">Hydrolase</keyword>
<dbReference type="Proteomes" id="UP001242480">
    <property type="component" value="Unassembled WGS sequence"/>
</dbReference>
<feature type="domain" description="Schlafen AlbA-2" evidence="1">
    <location>
        <begin position="15"/>
        <end position="128"/>
    </location>
</feature>
<name>A0ABU0J2I1_9HYPH</name>
<gene>
    <name evidence="2" type="ORF">QO011_001470</name>
</gene>
<dbReference type="PANTHER" id="PTHR30595:SF6">
    <property type="entry name" value="SCHLAFEN ALBA-2 DOMAIN-CONTAINING PROTEIN"/>
    <property type="match status" value="1"/>
</dbReference>
<dbReference type="InterPro" id="IPR007421">
    <property type="entry name" value="Schlafen_AlbA_2_dom"/>
</dbReference>
<dbReference type="EMBL" id="JAUSVX010000002">
    <property type="protein sequence ID" value="MDQ0468470.1"/>
    <property type="molecule type" value="Genomic_DNA"/>
</dbReference>
<dbReference type="RefSeq" id="WP_307269715.1">
    <property type="nucleotide sequence ID" value="NZ_JAUSVX010000002.1"/>
</dbReference>
<dbReference type="Gene3D" id="3.30.950.30">
    <property type="entry name" value="Schlafen, AAA domain"/>
    <property type="match status" value="1"/>
</dbReference>
<sequence length="395" mass="44191">MLTDDEITSLFRDLESDRVERKRDYRSNGDRIRQAICAFANDLPGRRLPGVVFVGQNDDGTCAGIDVGDELLNTLGGLRSDGQILPFPVMSVARKEIDGCVVAVVEVAPSTQPPVRVDGRTWIRVGPRRGTATPEEERRLAEKQIWHNLAFDARPCLDASLDDLDLIRFESEYVPSAISPEIRRQNGRTTEDKLRALRLLSREGKPVNAAMLLMGKDPRAYFPGAYIQFLRLDGSNLTDPIMDQKEIGGAVPDQVRQIEELMRLNLKTTTTIGGSQRREQPDYPIEALEQLVRNALLHRSYDGSTMPAKVYWYSDRIEIINPGGLFGEVTPDTIWQNATAYRNPLLAEGLKNLGVVERFGFGLVQARKALEENGNPPLGSQFEANFTLFKVEPVR</sequence>
<dbReference type="GO" id="GO:0003678">
    <property type="term" value="F:DNA helicase activity"/>
    <property type="evidence" value="ECO:0007669"/>
    <property type="project" value="UniProtKB-EC"/>
</dbReference>
<keyword evidence="3" id="KW-1185">Reference proteome</keyword>
<dbReference type="InterPro" id="IPR038461">
    <property type="entry name" value="Schlafen_AlbA_2_dom_sf"/>
</dbReference>
<keyword evidence="2" id="KW-0347">Helicase</keyword>
<dbReference type="Gene3D" id="3.30.565.60">
    <property type="match status" value="1"/>
</dbReference>
<dbReference type="PANTHER" id="PTHR30595">
    <property type="entry name" value="GLPR-RELATED TRANSCRIPTIONAL REPRESSOR"/>
    <property type="match status" value="1"/>
</dbReference>
<keyword evidence="2" id="KW-0067">ATP-binding</keyword>
<organism evidence="2 3">
    <name type="scientific">Labrys wisconsinensis</name>
    <dbReference type="NCBI Taxonomy" id="425677"/>
    <lineage>
        <taxon>Bacteria</taxon>
        <taxon>Pseudomonadati</taxon>
        <taxon>Pseudomonadota</taxon>
        <taxon>Alphaproteobacteria</taxon>
        <taxon>Hyphomicrobiales</taxon>
        <taxon>Xanthobacteraceae</taxon>
        <taxon>Labrys</taxon>
    </lineage>
</organism>
<evidence type="ECO:0000313" key="3">
    <source>
        <dbReference type="Proteomes" id="UP001242480"/>
    </source>
</evidence>
<protein>
    <submittedName>
        <fullName evidence="2">ATP-dependent DNA helicase RecG</fullName>
        <ecNumber evidence="2">3.6.4.12</ecNumber>
    </submittedName>
</protein>
<reference evidence="2 3" key="1">
    <citation type="submission" date="2023-07" db="EMBL/GenBank/DDBJ databases">
        <title>Genomic Encyclopedia of Type Strains, Phase IV (KMG-IV): sequencing the most valuable type-strain genomes for metagenomic binning, comparative biology and taxonomic classification.</title>
        <authorList>
            <person name="Goeker M."/>
        </authorList>
    </citation>
    <scope>NUCLEOTIDE SEQUENCE [LARGE SCALE GENOMIC DNA]</scope>
    <source>
        <strain evidence="2 3">DSM 19619</strain>
    </source>
</reference>
<accession>A0ABU0J2I1</accession>
<evidence type="ECO:0000259" key="1">
    <source>
        <dbReference type="Pfam" id="PF04326"/>
    </source>
</evidence>
<dbReference type="GO" id="GO:0016787">
    <property type="term" value="F:hydrolase activity"/>
    <property type="evidence" value="ECO:0007669"/>
    <property type="project" value="UniProtKB-KW"/>
</dbReference>
<keyword evidence="2" id="KW-0547">Nucleotide-binding</keyword>
<dbReference type="InterPro" id="IPR038475">
    <property type="entry name" value="RecG_C_sf"/>
</dbReference>
<comment type="caution">
    <text evidence="2">The sequence shown here is derived from an EMBL/GenBank/DDBJ whole genome shotgun (WGS) entry which is preliminary data.</text>
</comment>
<proteinExistence type="predicted"/>
<dbReference type="EC" id="3.6.4.12" evidence="2"/>
<dbReference type="Pfam" id="PF13749">
    <property type="entry name" value="HATPase_c_4"/>
    <property type="match status" value="1"/>
</dbReference>
<evidence type="ECO:0000313" key="2">
    <source>
        <dbReference type="EMBL" id="MDQ0468470.1"/>
    </source>
</evidence>